<protein>
    <submittedName>
        <fullName evidence="1">Uncharacterized protein</fullName>
    </submittedName>
</protein>
<dbReference type="AlphaFoldDB" id="A0AAQ3MF95"/>
<keyword evidence="2" id="KW-1185">Reference proteome</keyword>
<evidence type="ECO:0000313" key="1">
    <source>
        <dbReference type="EMBL" id="WVY89810.1"/>
    </source>
</evidence>
<dbReference type="EMBL" id="CP144690">
    <property type="protein sequence ID" value="WVY89810.1"/>
    <property type="molecule type" value="Genomic_DNA"/>
</dbReference>
<dbReference type="Proteomes" id="UP001374535">
    <property type="component" value="Chromosome 11"/>
</dbReference>
<reference evidence="1 2" key="1">
    <citation type="journal article" date="2023" name="Life. Sci Alliance">
        <title>Evolutionary insights into 3D genome organization and epigenetic landscape of Vigna mungo.</title>
        <authorList>
            <person name="Junaid A."/>
            <person name="Singh B."/>
            <person name="Bhatia S."/>
        </authorList>
    </citation>
    <scope>NUCLEOTIDE SEQUENCE [LARGE SCALE GENOMIC DNA]</scope>
    <source>
        <strain evidence="1">Urdbean</strain>
    </source>
</reference>
<gene>
    <name evidence="1" type="ORF">V8G54_035324</name>
</gene>
<evidence type="ECO:0000313" key="2">
    <source>
        <dbReference type="Proteomes" id="UP001374535"/>
    </source>
</evidence>
<sequence length="121" mass="13943">MEGHFTETLDFGFNFEPRNSVGHRRRCNDGAIQTEPFFPLSFLSFSASSQGEKGHVQKRWSGRGLLSPIRSRSWHKREASSSFLFLFRLTWRKRFGGLRRKGTTTISSLDLGFLMFSDFGD</sequence>
<proteinExistence type="predicted"/>
<name>A0AAQ3MF95_VIGMU</name>
<organism evidence="1 2">
    <name type="scientific">Vigna mungo</name>
    <name type="common">Black gram</name>
    <name type="synonym">Phaseolus mungo</name>
    <dbReference type="NCBI Taxonomy" id="3915"/>
    <lineage>
        <taxon>Eukaryota</taxon>
        <taxon>Viridiplantae</taxon>
        <taxon>Streptophyta</taxon>
        <taxon>Embryophyta</taxon>
        <taxon>Tracheophyta</taxon>
        <taxon>Spermatophyta</taxon>
        <taxon>Magnoliopsida</taxon>
        <taxon>eudicotyledons</taxon>
        <taxon>Gunneridae</taxon>
        <taxon>Pentapetalae</taxon>
        <taxon>rosids</taxon>
        <taxon>fabids</taxon>
        <taxon>Fabales</taxon>
        <taxon>Fabaceae</taxon>
        <taxon>Papilionoideae</taxon>
        <taxon>50 kb inversion clade</taxon>
        <taxon>NPAAA clade</taxon>
        <taxon>indigoferoid/millettioid clade</taxon>
        <taxon>Phaseoleae</taxon>
        <taxon>Vigna</taxon>
    </lineage>
</organism>
<accession>A0AAQ3MF95</accession>